<feature type="region of interest" description="Disordered" evidence="3">
    <location>
        <begin position="432"/>
        <end position="515"/>
    </location>
</feature>
<name>A0A0L0FLH2_9EUKA</name>
<feature type="compositionally biased region" description="Basic and acidic residues" evidence="3">
    <location>
        <begin position="25"/>
        <end position="35"/>
    </location>
</feature>
<dbReference type="Pfam" id="PF24064">
    <property type="entry name" value="HTH_NPRL3"/>
    <property type="match status" value="1"/>
</dbReference>
<dbReference type="EMBL" id="KQ242677">
    <property type="protein sequence ID" value="KNC77624.1"/>
    <property type="molecule type" value="Genomic_DNA"/>
</dbReference>
<gene>
    <name evidence="5" type="ORF">SARC_09917</name>
</gene>
<dbReference type="STRING" id="667725.A0A0L0FLH2"/>
<feature type="compositionally biased region" description="Low complexity" evidence="3">
    <location>
        <begin position="80"/>
        <end position="90"/>
    </location>
</feature>
<feature type="compositionally biased region" description="Basic and acidic residues" evidence="3">
    <location>
        <begin position="443"/>
        <end position="455"/>
    </location>
</feature>
<feature type="compositionally biased region" description="Polar residues" evidence="3">
    <location>
        <begin position="179"/>
        <end position="197"/>
    </location>
</feature>
<comment type="similarity">
    <text evidence="1 2">Belongs to the NPR3 family.</text>
</comment>
<dbReference type="GO" id="GO:1904262">
    <property type="term" value="P:negative regulation of TORC1 signaling"/>
    <property type="evidence" value="ECO:0007669"/>
    <property type="project" value="TreeGrafter"/>
</dbReference>
<reference evidence="5 6" key="1">
    <citation type="submission" date="2011-02" db="EMBL/GenBank/DDBJ databases">
        <title>The Genome Sequence of Sphaeroforma arctica JP610.</title>
        <authorList>
            <consortium name="The Broad Institute Genome Sequencing Platform"/>
            <person name="Russ C."/>
            <person name="Cuomo C."/>
            <person name="Young S.K."/>
            <person name="Zeng Q."/>
            <person name="Gargeya S."/>
            <person name="Alvarado L."/>
            <person name="Berlin A."/>
            <person name="Chapman S.B."/>
            <person name="Chen Z."/>
            <person name="Freedman E."/>
            <person name="Gellesch M."/>
            <person name="Goldberg J."/>
            <person name="Griggs A."/>
            <person name="Gujja S."/>
            <person name="Heilman E."/>
            <person name="Heiman D."/>
            <person name="Howarth C."/>
            <person name="Mehta T."/>
            <person name="Neiman D."/>
            <person name="Pearson M."/>
            <person name="Roberts A."/>
            <person name="Saif S."/>
            <person name="Shea T."/>
            <person name="Shenoy N."/>
            <person name="Sisk P."/>
            <person name="Stolte C."/>
            <person name="Sykes S."/>
            <person name="White J."/>
            <person name="Yandava C."/>
            <person name="Burger G."/>
            <person name="Gray M.W."/>
            <person name="Holland P.W.H."/>
            <person name="King N."/>
            <person name="Lang F.B.F."/>
            <person name="Roger A.J."/>
            <person name="Ruiz-Trillo I."/>
            <person name="Haas B."/>
            <person name="Nusbaum C."/>
            <person name="Birren B."/>
        </authorList>
    </citation>
    <scope>NUCLEOTIDE SEQUENCE [LARGE SCALE GENOMIC DNA]</scope>
    <source>
        <strain evidence="5 6">JP610</strain>
    </source>
</reference>
<dbReference type="GO" id="GO:0038202">
    <property type="term" value="P:TORC1 signaling"/>
    <property type="evidence" value="ECO:0007669"/>
    <property type="project" value="TreeGrafter"/>
</dbReference>
<organism evidence="5 6">
    <name type="scientific">Sphaeroforma arctica JP610</name>
    <dbReference type="NCBI Taxonomy" id="667725"/>
    <lineage>
        <taxon>Eukaryota</taxon>
        <taxon>Ichthyosporea</taxon>
        <taxon>Ichthyophonida</taxon>
        <taxon>Sphaeroforma</taxon>
    </lineage>
</organism>
<dbReference type="AlphaFoldDB" id="A0A0L0FLH2"/>
<feature type="region of interest" description="Disordered" evidence="3">
    <location>
        <begin position="116"/>
        <end position="288"/>
    </location>
</feature>
<dbReference type="InterPro" id="IPR056603">
    <property type="entry name" value="HTH_NPRL3"/>
</dbReference>
<evidence type="ECO:0000256" key="1">
    <source>
        <dbReference type="ARBA" id="ARBA00010546"/>
    </source>
</evidence>
<protein>
    <recommendedName>
        <fullName evidence="4">GATOR1 complex protein NPRL3 C-terminal HTH domain-containing protein</fullName>
    </recommendedName>
</protein>
<evidence type="ECO:0000256" key="3">
    <source>
        <dbReference type="SAM" id="MobiDB-lite"/>
    </source>
</evidence>
<dbReference type="GO" id="GO:0010508">
    <property type="term" value="P:positive regulation of autophagy"/>
    <property type="evidence" value="ECO:0007669"/>
    <property type="project" value="TreeGrafter"/>
</dbReference>
<dbReference type="GeneID" id="25910421"/>
<evidence type="ECO:0000256" key="2">
    <source>
        <dbReference type="RuleBase" id="RU368069"/>
    </source>
</evidence>
<proteinExistence type="inferred from homology"/>
<dbReference type="eggNOG" id="KOG3830">
    <property type="taxonomic scope" value="Eukaryota"/>
</dbReference>
<feature type="compositionally biased region" description="Basic and acidic residues" evidence="3">
    <location>
        <begin position="488"/>
        <end position="500"/>
    </location>
</feature>
<feature type="domain" description="GATOR1 complex protein NPRL3 C-terminal HTH" evidence="4">
    <location>
        <begin position="838"/>
        <end position="897"/>
    </location>
</feature>
<dbReference type="PANTHER" id="PTHR13153:SF5">
    <property type="entry name" value="GATOR COMPLEX PROTEIN NPRL3"/>
    <property type="match status" value="1"/>
</dbReference>
<dbReference type="PANTHER" id="PTHR13153">
    <property type="entry name" value="CGTHBA PROTEIN -14 GENE PROTEIN"/>
    <property type="match status" value="1"/>
</dbReference>
<feature type="compositionally biased region" description="Low complexity" evidence="3">
    <location>
        <begin position="116"/>
        <end position="132"/>
    </location>
</feature>
<feature type="compositionally biased region" description="Polar residues" evidence="3">
    <location>
        <begin position="140"/>
        <end position="160"/>
    </location>
</feature>
<feature type="region of interest" description="Disordered" evidence="3">
    <location>
        <begin position="13"/>
        <end position="99"/>
    </location>
</feature>
<dbReference type="Pfam" id="PF03666">
    <property type="entry name" value="NPR3"/>
    <property type="match status" value="1"/>
</dbReference>
<dbReference type="InterPro" id="IPR005365">
    <property type="entry name" value="Npr3"/>
</dbReference>
<sequence length="904" mass="98360">MLDIHHAILEESKAHDSSATYGDMGDDRERDHNRDSPILSVKGSDVSGRASALANDPAHNTPTLGHVQGQSPGQPSTPVLATGTTLNNTGAGMGLSMHGGDVGSGAGNLSLANLSRLQTSSSHQSSPDNHSQTEPPETATPDTHQGTSGTGANATESTGPADTERGGLEREESLEGLTFRSSGNGTGAVHTQAQASPHTHGEGDSTTKNALVTPATGAVGQGRVDRAEESDRDVQDSSPTKLTADTKDQAKATNPLELESRGMHTPPTTPVAAHRSTEHRKTPLQESTAMTLERTDSLTDRLIQGSTLAGDLRYVYDCLTGNTPTFTTGVSTTHLHAHSYANTSTERDTHAHTSLGRARGRRGAVETTAEASRMQGQCAKLHGTAVHFSLNNWVAISWTLQEYLNKQPVLRRTYTESTTGFTCRGHIGGAGVWDGSVTTTTRTHNEPQNDQKRTYNEPQNDQTRTHSQPQNDQTRTHSQPQNDQALDLNDRTFKSSDRNLDPYQRSNTSHPPAHIQRTFRPYHSLLFYSPSRSKFIATLPRDCSPALLDLMKVISPLKNFSDLARDLDAPLAHMYRLAAHLIFWRKAKLTHKIAMNSIYINNPECHLPRCVCVHESATPATPDTSEAEDTCDSPNSAQGIQIATPQAQGCRSHGENPGLGCDFVNAFPGNQLVQQMAFFNTPQSLGDYLTTECSVASPDFPGRDSENVSGWVNSRDMRYATAPTRSYDAHGHVPTPQPRVPVPADQRTRVNIVVWLLRRDLLREVHSYVYLVVPPPALAARVRRAGVGVGSGSESEINTDTYTDDILDDRESPDLRSIDMACDLLSDLKEILYINTTEAERMGIYAVPAAAETAKLAAFARLCPYFRGTNHFDDILWYENINRGILDRVLEDFSAVLSVCQLPA</sequence>
<feature type="compositionally biased region" description="Polar residues" evidence="3">
    <location>
        <begin position="456"/>
        <end position="484"/>
    </location>
</feature>
<dbReference type="Proteomes" id="UP000054560">
    <property type="component" value="Unassembled WGS sequence"/>
</dbReference>
<dbReference type="OrthoDB" id="18648at2759"/>
<dbReference type="GO" id="GO:0034198">
    <property type="term" value="P:cellular response to amino acid starvation"/>
    <property type="evidence" value="ECO:0007669"/>
    <property type="project" value="TreeGrafter"/>
</dbReference>
<feature type="compositionally biased region" description="Basic and acidic residues" evidence="3">
    <location>
        <begin position="162"/>
        <end position="173"/>
    </location>
</feature>
<evidence type="ECO:0000313" key="6">
    <source>
        <dbReference type="Proteomes" id="UP000054560"/>
    </source>
</evidence>
<evidence type="ECO:0000259" key="4">
    <source>
        <dbReference type="Pfam" id="PF24064"/>
    </source>
</evidence>
<feature type="compositionally biased region" description="Basic and acidic residues" evidence="3">
    <location>
        <begin position="223"/>
        <end position="235"/>
    </location>
</feature>
<feature type="compositionally biased region" description="Polar residues" evidence="3">
    <location>
        <begin position="58"/>
        <end position="79"/>
    </location>
</feature>
<accession>A0A0L0FLH2</accession>
<keyword evidence="6" id="KW-1185">Reference proteome</keyword>
<dbReference type="RefSeq" id="XP_014151526.1">
    <property type="nucleotide sequence ID" value="XM_014296051.1"/>
</dbReference>
<dbReference type="GO" id="GO:1990130">
    <property type="term" value="C:GATOR1 complex"/>
    <property type="evidence" value="ECO:0007669"/>
    <property type="project" value="TreeGrafter"/>
</dbReference>
<evidence type="ECO:0000313" key="5">
    <source>
        <dbReference type="EMBL" id="KNC77624.1"/>
    </source>
</evidence>